<feature type="transmembrane region" description="Helical" evidence="2">
    <location>
        <begin position="348"/>
        <end position="370"/>
    </location>
</feature>
<comment type="caution">
    <text evidence="3">The sequence shown here is derived from an EMBL/GenBank/DDBJ whole genome shotgun (WGS) entry which is preliminary data.</text>
</comment>
<feature type="region of interest" description="Disordered" evidence="1">
    <location>
        <begin position="527"/>
        <end position="835"/>
    </location>
</feature>
<accession>A0A6P0F0Y4</accession>
<evidence type="ECO:0000313" key="6">
    <source>
        <dbReference type="Proteomes" id="UP000471152"/>
    </source>
</evidence>
<evidence type="ECO:0008006" key="7">
    <source>
        <dbReference type="Google" id="ProtNLM"/>
    </source>
</evidence>
<dbReference type="RefSeq" id="WP_163613293.1">
    <property type="nucleotide sequence ID" value="NZ_JAAGWB010000070.1"/>
</dbReference>
<feature type="compositionally biased region" description="Gly residues" evidence="1">
    <location>
        <begin position="726"/>
        <end position="744"/>
    </location>
</feature>
<keyword evidence="2" id="KW-1133">Transmembrane helix</keyword>
<evidence type="ECO:0000313" key="5">
    <source>
        <dbReference type="Proteomes" id="UP000468828"/>
    </source>
</evidence>
<keyword evidence="2" id="KW-0472">Membrane</keyword>
<dbReference type="EMBL" id="JAAGWH010000067">
    <property type="protein sequence ID" value="NEK96559.1"/>
    <property type="molecule type" value="Genomic_DNA"/>
</dbReference>
<feature type="compositionally biased region" description="Gly residues" evidence="1">
    <location>
        <begin position="639"/>
        <end position="674"/>
    </location>
</feature>
<keyword evidence="2" id="KW-0812">Transmembrane</keyword>
<feature type="compositionally biased region" description="Low complexity" evidence="1">
    <location>
        <begin position="675"/>
        <end position="688"/>
    </location>
</feature>
<evidence type="ECO:0000313" key="3">
    <source>
        <dbReference type="EMBL" id="NEK96559.1"/>
    </source>
</evidence>
<dbReference type="EMBL" id="JAAGWB010000070">
    <property type="protein sequence ID" value="NEN53459.1"/>
    <property type="molecule type" value="Genomic_DNA"/>
</dbReference>
<feature type="transmembrane region" description="Helical" evidence="2">
    <location>
        <begin position="414"/>
        <end position="433"/>
    </location>
</feature>
<organism evidence="3 5">
    <name type="scientific">Modestobacter muralis</name>
    <dbReference type="NCBI Taxonomy" id="1608614"/>
    <lineage>
        <taxon>Bacteria</taxon>
        <taxon>Bacillati</taxon>
        <taxon>Actinomycetota</taxon>
        <taxon>Actinomycetes</taxon>
        <taxon>Geodermatophilales</taxon>
        <taxon>Geodermatophilaceae</taxon>
        <taxon>Modestobacter</taxon>
    </lineage>
</organism>
<reference evidence="4 6" key="2">
    <citation type="submission" date="2020-02" db="EMBL/GenBank/DDBJ databases">
        <title>The WGS of Modestobacter muralis DSM 100205.</title>
        <authorList>
            <person name="Jiang Z."/>
        </authorList>
    </citation>
    <scope>NUCLEOTIDE SEQUENCE [LARGE SCALE GENOMIC DNA]</scope>
    <source>
        <strain evidence="4 6">DSM 100205</strain>
    </source>
</reference>
<feature type="transmembrane region" description="Helical" evidence="2">
    <location>
        <begin position="148"/>
        <end position="168"/>
    </location>
</feature>
<gene>
    <name evidence="4" type="ORF">G3R41_21385</name>
    <name evidence="3" type="ORF">GCU67_20670</name>
</gene>
<sequence>MSAVRAAADRVAAAARSLTWPFRTPMRLMTLAWLVALTLVGSANNALAAVNDGGLFIGPDLGNAGGLTLFERFDVSAFSYPVDTDSDHDGLESQVWNVANAVAGFITWLGLSILRGALVALQWMLNLDLYADQSAAVDAAMSQLNTGVFLPLLVISLGIGVVVAFTRGRTTGGGSFVGDMIWLVAASVLAITFVAGPSRVLDTFDDARSSLADASTTAYSAAAGVTNSSTGYPTPNTGNDPDGAVRQLTDSLWNVYGVSGWCYTAWKSVDSCEVVGQSYLENPDAEDGESAWGTARAQLADDGDVDPFGDDTPWVRGQDPGRIGAALMLGALSIGAGMALLAMTVFGLMALIGLIILIFLGVFFLATWMIPGRPRQIGVRWLESLLGTFLQTLIITTILGAVMVVGAIFNSASATYGIFMVAVFNGTALILGLRYRGQIEQMLGFGTSATGTSLVSGYLAARAVTSGSRLGRRALGGAARAGARGAAAAPEAIGSAASSTAKGVRRAAAAPGAVRRGAQRVLPMRMGHLGSRPAPVPGSAPATSGTTTAPVATAAPVATGPTPATPATGRPAASSRPGPASGAVPASSSGSAPAATSGPGSRTATPSTAAPAASAPAATVGAAGASTARPAGSSRPTGRRGGGTPGTGAGRGGAAAAGAGRGGGQRRQGAGRPGGASAAPVGAGSPRPTANPSSPGGNRTGDAPQRAAGRSGGGTGSTRYTAAPQGTGGRAGGASRGTPAGGTGSSRNTPSGGGGSTAASVKSTNKGSGGGSSSSSTGTRRSAGTPQAPSGKSTARPSRSDASGASAAAPASSTQRNPGPRRQYRMAPLRKGPEQ</sequence>
<feature type="compositionally biased region" description="Low complexity" evidence="1">
    <location>
        <begin position="773"/>
        <end position="782"/>
    </location>
</feature>
<evidence type="ECO:0000313" key="4">
    <source>
        <dbReference type="EMBL" id="NEN53459.1"/>
    </source>
</evidence>
<protein>
    <recommendedName>
        <fullName evidence="7">Type IV secretion system protein</fullName>
    </recommendedName>
</protein>
<name>A0A6P0F0Y4_9ACTN</name>
<feature type="transmembrane region" description="Helical" evidence="2">
    <location>
        <begin position="105"/>
        <end position="127"/>
    </location>
</feature>
<feature type="compositionally biased region" description="Polar residues" evidence="1">
    <location>
        <begin position="784"/>
        <end position="793"/>
    </location>
</feature>
<keyword evidence="5" id="KW-1185">Reference proteome</keyword>
<feature type="transmembrane region" description="Helical" evidence="2">
    <location>
        <begin position="323"/>
        <end position="342"/>
    </location>
</feature>
<evidence type="ECO:0000256" key="2">
    <source>
        <dbReference type="SAM" id="Phobius"/>
    </source>
</evidence>
<reference evidence="3 5" key="1">
    <citation type="submission" date="2020-01" db="EMBL/GenBank/DDBJ databases">
        <title>the WGS Modestobacter muralis CPCC 204518.</title>
        <authorList>
            <person name="Jiang Z."/>
        </authorList>
    </citation>
    <scope>NUCLEOTIDE SEQUENCE [LARGE SCALE GENOMIC DNA]</scope>
    <source>
        <strain evidence="3 5">DSM 100205</strain>
    </source>
</reference>
<evidence type="ECO:0000256" key="1">
    <source>
        <dbReference type="SAM" id="MobiDB-lite"/>
    </source>
</evidence>
<dbReference type="AlphaFoldDB" id="A0A6P0F0Y4"/>
<feature type="compositionally biased region" description="Low complexity" evidence="1">
    <location>
        <begin position="795"/>
        <end position="813"/>
    </location>
</feature>
<feature type="transmembrane region" description="Helical" evidence="2">
    <location>
        <begin position="382"/>
        <end position="408"/>
    </location>
</feature>
<feature type="transmembrane region" description="Helical" evidence="2">
    <location>
        <begin position="180"/>
        <end position="201"/>
    </location>
</feature>
<dbReference type="Proteomes" id="UP000468828">
    <property type="component" value="Unassembled WGS sequence"/>
</dbReference>
<feature type="compositionally biased region" description="Low complexity" evidence="1">
    <location>
        <begin position="537"/>
        <end position="636"/>
    </location>
</feature>
<dbReference type="Proteomes" id="UP000471152">
    <property type="component" value="Unassembled WGS sequence"/>
</dbReference>
<proteinExistence type="predicted"/>